<keyword evidence="4" id="KW-1185">Reference proteome</keyword>
<gene>
    <name evidence="3" type="ORF">FB567DRAFT_439307</name>
</gene>
<dbReference type="OrthoDB" id="16547at2759"/>
<sequence>MSHRLSKLFSNKTALDSAGNRPHSSQPTLAGGDSEVADNSRNLQIFDTTKLGIPNKYREMFKTVNLAVMDYMYGPVFDASHDYEHIQRVVSLAYQLYQEHKHDHWARGLDQTVMYVACMVHDVGDAKYHVREEHDNRDQEDIIRDFLKANGCKDPLIYATAAYVAARVSFTRELNDPEEAKNNVETYPALRIVQDADRLDGLGAIGIGRCFVFGGINEERRKDTIHTGVELHYDRFQKYLDFMKTKKGREMAQNRWEVMDKSRQHWAEETDCSAVL</sequence>
<dbReference type="PANTHER" id="PTHR33594">
    <property type="entry name" value="SUPERFAMILY HYDROLASE, PUTATIVE (AFU_ORTHOLOGUE AFUA_1G03035)-RELATED"/>
    <property type="match status" value="1"/>
</dbReference>
<dbReference type="Proteomes" id="UP000813461">
    <property type="component" value="Unassembled WGS sequence"/>
</dbReference>
<accession>A0A8K0R7U1</accession>
<dbReference type="SMART" id="SM00471">
    <property type="entry name" value="HDc"/>
    <property type="match status" value="1"/>
</dbReference>
<dbReference type="Pfam" id="PF01966">
    <property type="entry name" value="HD"/>
    <property type="match status" value="1"/>
</dbReference>
<comment type="caution">
    <text evidence="3">The sequence shown here is derived from an EMBL/GenBank/DDBJ whole genome shotgun (WGS) entry which is preliminary data.</text>
</comment>
<reference evidence="3" key="1">
    <citation type="journal article" date="2021" name="Nat. Commun.">
        <title>Genetic determinants of endophytism in the Arabidopsis root mycobiome.</title>
        <authorList>
            <person name="Mesny F."/>
            <person name="Miyauchi S."/>
            <person name="Thiergart T."/>
            <person name="Pickel B."/>
            <person name="Atanasova L."/>
            <person name="Karlsson M."/>
            <person name="Huettel B."/>
            <person name="Barry K.W."/>
            <person name="Haridas S."/>
            <person name="Chen C."/>
            <person name="Bauer D."/>
            <person name="Andreopoulos W."/>
            <person name="Pangilinan J."/>
            <person name="LaButti K."/>
            <person name="Riley R."/>
            <person name="Lipzen A."/>
            <person name="Clum A."/>
            <person name="Drula E."/>
            <person name="Henrissat B."/>
            <person name="Kohler A."/>
            <person name="Grigoriev I.V."/>
            <person name="Martin F.M."/>
            <person name="Hacquard S."/>
        </authorList>
    </citation>
    <scope>NUCLEOTIDE SEQUENCE</scope>
    <source>
        <strain evidence="3">MPI-SDFR-AT-0120</strain>
    </source>
</reference>
<organism evidence="3 4">
    <name type="scientific">Paraphoma chrysanthemicola</name>
    <dbReference type="NCBI Taxonomy" id="798071"/>
    <lineage>
        <taxon>Eukaryota</taxon>
        <taxon>Fungi</taxon>
        <taxon>Dikarya</taxon>
        <taxon>Ascomycota</taxon>
        <taxon>Pezizomycotina</taxon>
        <taxon>Dothideomycetes</taxon>
        <taxon>Pleosporomycetidae</taxon>
        <taxon>Pleosporales</taxon>
        <taxon>Pleosporineae</taxon>
        <taxon>Phaeosphaeriaceae</taxon>
        <taxon>Paraphoma</taxon>
    </lineage>
</organism>
<protein>
    <recommendedName>
        <fullName evidence="2">HD/PDEase domain-containing protein</fullName>
    </recommendedName>
</protein>
<evidence type="ECO:0000313" key="4">
    <source>
        <dbReference type="Proteomes" id="UP000813461"/>
    </source>
</evidence>
<feature type="domain" description="HD/PDEase" evidence="2">
    <location>
        <begin position="78"/>
        <end position="211"/>
    </location>
</feature>
<dbReference type="Gene3D" id="1.20.58.1910">
    <property type="match status" value="1"/>
</dbReference>
<dbReference type="EMBL" id="JAGMVJ010000006">
    <property type="protein sequence ID" value="KAH7089666.1"/>
    <property type="molecule type" value="Genomic_DNA"/>
</dbReference>
<dbReference type="InterPro" id="IPR003607">
    <property type="entry name" value="HD/PDEase_dom"/>
</dbReference>
<dbReference type="InterPro" id="IPR006674">
    <property type="entry name" value="HD_domain"/>
</dbReference>
<evidence type="ECO:0000259" key="2">
    <source>
        <dbReference type="SMART" id="SM00471"/>
    </source>
</evidence>
<dbReference type="CDD" id="cd00077">
    <property type="entry name" value="HDc"/>
    <property type="match status" value="1"/>
</dbReference>
<dbReference type="PANTHER" id="PTHR33594:SF1">
    <property type="entry name" value="HD_PDEASE DOMAIN-CONTAINING PROTEIN"/>
    <property type="match status" value="1"/>
</dbReference>
<feature type="region of interest" description="Disordered" evidence="1">
    <location>
        <begin position="1"/>
        <end position="36"/>
    </location>
</feature>
<dbReference type="SUPFAM" id="SSF109604">
    <property type="entry name" value="HD-domain/PDEase-like"/>
    <property type="match status" value="1"/>
</dbReference>
<name>A0A8K0R7U1_9PLEO</name>
<evidence type="ECO:0000256" key="1">
    <source>
        <dbReference type="SAM" id="MobiDB-lite"/>
    </source>
</evidence>
<proteinExistence type="predicted"/>
<evidence type="ECO:0000313" key="3">
    <source>
        <dbReference type="EMBL" id="KAH7089666.1"/>
    </source>
</evidence>
<dbReference type="Gene3D" id="1.10.472.50">
    <property type="entry name" value="HD-domain/PDEase-like"/>
    <property type="match status" value="1"/>
</dbReference>
<dbReference type="AlphaFoldDB" id="A0A8K0R7U1"/>